<evidence type="ECO:0000256" key="1">
    <source>
        <dbReference type="ARBA" id="ARBA00022741"/>
    </source>
</evidence>
<keyword evidence="3 4" id="KW-0342">GTP-binding</keyword>
<evidence type="ECO:0000313" key="7">
    <source>
        <dbReference type="EMBL" id="ADE13526.1"/>
    </source>
</evidence>
<dbReference type="GO" id="GO:0005524">
    <property type="term" value="F:ATP binding"/>
    <property type="evidence" value="ECO:0007669"/>
    <property type="project" value="UniProtKB-UniRule"/>
</dbReference>
<dbReference type="AlphaFoldDB" id="D5BUX6"/>
<evidence type="ECO:0000256" key="3">
    <source>
        <dbReference type="ARBA" id="ARBA00023134"/>
    </source>
</evidence>
<dbReference type="Proteomes" id="UP000001844">
    <property type="component" value="Chromosome"/>
</dbReference>
<dbReference type="InterPro" id="IPR053931">
    <property type="entry name" value="RapZ_C"/>
</dbReference>
<dbReference type="HAMAP" id="MF_00636">
    <property type="entry name" value="RapZ_like"/>
    <property type="match status" value="1"/>
</dbReference>
<proteinExistence type="inferred from homology"/>
<dbReference type="KEGG" id="nhl:Nhal_0330"/>
<dbReference type="PANTHER" id="PTHR30448:SF0">
    <property type="entry name" value="RNASE ADAPTER PROTEIN RAPZ"/>
    <property type="match status" value="1"/>
</dbReference>
<feature type="domain" description="RapZ-like N-terminal" evidence="5">
    <location>
        <begin position="1"/>
        <end position="154"/>
    </location>
</feature>
<dbReference type="GO" id="GO:0005525">
    <property type="term" value="F:GTP binding"/>
    <property type="evidence" value="ECO:0007669"/>
    <property type="project" value="UniProtKB-UniRule"/>
</dbReference>
<gene>
    <name evidence="7" type="ordered locus">Nhal_0330</name>
</gene>
<dbReference type="InterPro" id="IPR027417">
    <property type="entry name" value="P-loop_NTPase"/>
</dbReference>
<dbReference type="Gene3D" id="3.40.50.300">
    <property type="entry name" value="P-loop containing nucleotide triphosphate hydrolases"/>
    <property type="match status" value="1"/>
</dbReference>
<evidence type="ECO:0000256" key="2">
    <source>
        <dbReference type="ARBA" id="ARBA00022840"/>
    </source>
</evidence>
<dbReference type="STRING" id="472759.Nhal_0330"/>
<dbReference type="InterPro" id="IPR005337">
    <property type="entry name" value="RapZ-like"/>
</dbReference>
<feature type="binding site" evidence="4">
    <location>
        <begin position="8"/>
        <end position="15"/>
    </location>
    <ligand>
        <name>ATP</name>
        <dbReference type="ChEBI" id="CHEBI:30616"/>
    </ligand>
</feature>
<dbReference type="SUPFAM" id="SSF52540">
    <property type="entry name" value="P-loop containing nucleoside triphosphate hydrolases"/>
    <property type="match status" value="1"/>
</dbReference>
<evidence type="ECO:0000259" key="6">
    <source>
        <dbReference type="Pfam" id="PF22740"/>
    </source>
</evidence>
<dbReference type="NCBIfam" id="NF003828">
    <property type="entry name" value="PRK05416.1"/>
    <property type="match status" value="1"/>
</dbReference>
<keyword evidence="2 4" id="KW-0067">ATP-binding</keyword>
<organism evidence="7 8">
    <name type="scientific">Nitrosococcus halophilus (strain Nc4)</name>
    <dbReference type="NCBI Taxonomy" id="472759"/>
    <lineage>
        <taxon>Bacteria</taxon>
        <taxon>Pseudomonadati</taxon>
        <taxon>Pseudomonadota</taxon>
        <taxon>Gammaproteobacteria</taxon>
        <taxon>Chromatiales</taxon>
        <taxon>Chromatiaceae</taxon>
        <taxon>Nitrosococcus</taxon>
    </lineage>
</organism>
<feature type="binding site" evidence="4">
    <location>
        <begin position="59"/>
        <end position="62"/>
    </location>
    <ligand>
        <name>GTP</name>
        <dbReference type="ChEBI" id="CHEBI:37565"/>
    </ligand>
</feature>
<dbReference type="PANTHER" id="PTHR30448">
    <property type="entry name" value="RNASE ADAPTER PROTEIN RAPZ"/>
    <property type="match status" value="1"/>
</dbReference>
<accession>D5BUX6</accession>
<dbReference type="EMBL" id="CP001798">
    <property type="protein sequence ID" value="ADE13526.1"/>
    <property type="molecule type" value="Genomic_DNA"/>
</dbReference>
<dbReference type="Pfam" id="PF03668">
    <property type="entry name" value="RapZ-like_N"/>
    <property type="match status" value="1"/>
</dbReference>
<evidence type="ECO:0000313" key="8">
    <source>
        <dbReference type="Proteomes" id="UP000001844"/>
    </source>
</evidence>
<dbReference type="Pfam" id="PF22740">
    <property type="entry name" value="PapZ_C"/>
    <property type="match status" value="1"/>
</dbReference>
<name>D5BUX6_NITHN</name>
<keyword evidence="8" id="KW-1185">Reference proteome</keyword>
<evidence type="ECO:0000256" key="4">
    <source>
        <dbReference type="HAMAP-Rule" id="MF_00636"/>
    </source>
</evidence>
<dbReference type="HOGENOM" id="CLU_059558_1_1_6"/>
<keyword evidence="1 4" id="KW-0547">Nucleotide-binding</keyword>
<dbReference type="eggNOG" id="COG1660">
    <property type="taxonomic scope" value="Bacteria"/>
</dbReference>
<dbReference type="OrthoDB" id="9784461at2"/>
<dbReference type="InterPro" id="IPR053930">
    <property type="entry name" value="RapZ-like_N"/>
</dbReference>
<evidence type="ECO:0000259" key="5">
    <source>
        <dbReference type="Pfam" id="PF03668"/>
    </source>
</evidence>
<dbReference type="PIRSF" id="PIRSF005052">
    <property type="entry name" value="P-loopkin"/>
    <property type="match status" value="1"/>
</dbReference>
<feature type="domain" description="RapZ C-terminal" evidence="6">
    <location>
        <begin position="162"/>
        <end position="281"/>
    </location>
</feature>
<protein>
    <submittedName>
        <fullName evidence="7">Uncharacterized protein</fullName>
    </submittedName>
</protein>
<reference evidence="8" key="1">
    <citation type="submission" date="2010-04" db="EMBL/GenBank/DDBJ databases">
        <title>Complete genome sequence of Nitrosococcus halophilus Nc4, a salt-adapted, aerobic obligate ammonia-oxidizing sulfur purple bacterium.</title>
        <authorList>
            <consortium name="US DOE Joint Genome Institute"/>
            <person name="Campbell M.A."/>
            <person name="Malfatti S.A."/>
            <person name="Chain P.S.G."/>
            <person name="Heidelberg J.F."/>
            <person name="Ward B.B."/>
            <person name="Klotz M.G."/>
        </authorList>
    </citation>
    <scope>NUCLEOTIDE SEQUENCE [LARGE SCALE GENOMIC DNA]</scope>
    <source>
        <strain evidence="8">Nc4</strain>
    </source>
</reference>
<dbReference type="RefSeq" id="WP_013031422.1">
    <property type="nucleotide sequence ID" value="NC_013960.1"/>
</dbReference>
<sequence length="282" mass="32139">MKLLIISGVSGSGKSIALHALEDQGFYCIDNLPVYLLPVFAQKMQQDDAQQLRAAVGIDARNLPQELQQFPQILEDIENVGAHCHIIFLDASDATLLKRFSETRRKHPLNNIPLAEAIRHERELLEAIAEKADLRIDTTCTTVHQLRDLISERVGDGARTGMSLLFQSFGYKHGVPLDADFVFDVRCLPNPYWEPHLRPLSGRDQEVIAYLERHEAVAQMRQDLITFLQHWLQRFQETNRSYLTVAIGCTGGQHRSVYLTEQLTAHFHSAHSRVLCRHRELS</sequence>